<evidence type="ECO:0000313" key="7">
    <source>
        <dbReference type="EMBL" id="MCG7977449.1"/>
    </source>
</evidence>
<feature type="compositionally biased region" description="Basic and acidic residues" evidence="5">
    <location>
        <begin position="85"/>
        <end position="97"/>
    </location>
</feature>
<dbReference type="InterPro" id="IPR050808">
    <property type="entry name" value="Phage_Integrase"/>
</dbReference>
<dbReference type="CDD" id="cd00801">
    <property type="entry name" value="INT_P4_C"/>
    <property type="match status" value="1"/>
</dbReference>
<dbReference type="InterPro" id="IPR025166">
    <property type="entry name" value="Integrase_DNA_bind_dom"/>
</dbReference>
<dbReference type="Gene3D" id="1.10.443.10">
    <property type="entry name" value="Intergrase catalytic core"/>
    <property type="match status" value="1"/>
</dbReference>
<dbReference type="Gene3D" id="1.10.150.130">
    <property type="match status" value="1"/>
</dbReference>
<evidence type="ECO:0000313" key="8">
    <source>
        <dbReference type="Proteomes" id="UP000886674"/>
    </source>
</evidence>
<dbReference type="AlphaFoldDB" id="A0A9E4NHM1"/>
<evidence type="ECO:0000256" key="2">
    <source>
        <dbReference type="ARBA" id="ARBA00022908"/>
    </source>
</evidence>
<evidence type="ECO:0000256" key="3">
    <source>
        <dbReference type="ARBA" id="ARBA00023125"/>
    </source>
</evidence>
<feature type="domain" description="Tyr recombinase" evidence="6">
    <location>
        <begin position="211"/>
        <end position="400"/>
    </location>
</feature>
<dbReference type="GO" id="GO:0006310">
    <property type="term" value="P:DNA recombination"/>
    <property type="evidence" value="ECO:0007669"/>
    <property type="project" value="UniProtKB-KW"/>
</dbReference>
<dbReference type="Pfam" id="PF22022">
    <property type="entry name" value="Phage_int_M"/>
    <property type="match status" value="1"/>
</dbReference>
<dbReference type="SUPFAM" id="SSF56349">
    <property type="entry name" value="DNA breaking-rejoining enzymes"/>
    <property type="match status" value="1"/>
</dbReference>
<dbReference type="InterPro" id="IPR002104">
    <property type="entry name" value="Integrase_catalytic"/>
</dbReference>
<comment type="similarity">
    <text evidence="1">Belongs to the 'phage' integrase family.</text>
</comment>
<dbReference type="InterPro" id="IPR053876">
    <property type="entry name" value="Phage_int_M"/>
</dbReference>
<accession>A0A9E4NHM1</accession>
<feature type="region of interest" description="Disordered" evidence="5">
    <location>
        <begin position="1"/>
        <end position="24"/>
    </location>
</feature>
<protein>
    <submittedName>
        <fullName evidence="7">Tyrosine-type recombinase/integrase</fullName>
    </submittedName>
</protein>
<dbReference type="GO" id="GO:0003677">
    <property type="term" value="F:DNA binding"/>
    <property type="evidence" value="ECO:0007669"/>
    <property type="project" value="UniProtKB-KW"/>
</dbReference>
<dbReference type="Pfam" id="PF00589">
    <property type="entry name" value="Phage_integrase"/>
    <property type="match status" value="1"/>
</dbReference>
<keyword evidence="2" id="KW-0229">DNA integration</keyword>
<evidence type="ECO:0000256" key="5">
    <source>
        <dbReference type="SAM" id="MobiDB-lite"/>
    </source>
</evidence>
<evidence type="ECO:0000256" key="4">
    <source>
        <dbReference type="ARBA" id="ARBA00023172"/>
    </source>
</evidence>
<dbReference type="Proteomes" id="UP000886674">
    <property type="component" value="Unassembled WGS sequence"/>
</dbReference>
<evidence type="ECO:0000256" key="1">
    <source>
        <dbReference type="ARBA" id="ARBA00008857"/>
    </source>
</evidence>
<comment type="caution">
    <text evidence="7">The sequence shown here is derived from an EMBL/GenBank/DDBJ whole genome shotgun (WGS) entry which is preliminary data.</text>
</comment>
<dbReference type="GO" id="GO:0015074">
    <property type="term" value="P:DNA integration"/>
    <property type="evidence" value="ECO:0007669"/>
    <property type="project" value="UniProtKB-KW"/>
</dbReference>
<dbReference type="PANTHER" id="PTHR30629">
    <property type="entry name" value="PROPHAGE INTEGRASE"/>
    <property type="match status" value="1"/>
</dbReference>
<feature type="region of interest" description="Disordered" evidence="5">
    <location>
        <begin position="85"/>
        <end position="109"/>
    </location>
</feature>
<keyword evidence="4" id="KW-0233">DNA recombination</keyword>
<organism evidence="7 8">
    <name type="scientific">Candidatus Thiodiazotropha taylori</name>
    <dbReference type="NCBI Taxonomy" id="2792791"/>
    <lineage>
        <taxon>Bacteria</taxon>
        <taxon>Pseudomonadati</taxon>
        <taxon>Pseudomonadota</taxon>
        <taxon>Gammaproteobacteria</taxon>
        <taxon>Chromatiales</taxon>
        <taxon>Sedimenticolaceae</taxon>
        <taxon>Candidatus Thiodiazotropha</taxon>
    </lineage>
</organism>
<dbReference type="InterPro" id="IPR038488">
    <property type="entry name" value="Integrase_DNA-bd_sf"/>
</dbReference>
<dbReference type="EMBL" id="JAEPCR010000015">
    <property type="protein sequence ID" value="MCG7977449.1"/>
    <property type="molecule type" value="Genomic_DNA"/>
</dbReference>
<evidence type="ECO:0000259" key="6">
    <source>
        <dbReference type="PROSITE" id="PS51898"/>
    </source>
</evidence>
<dbReference type="PANTHER" id="PTHR30629:SF2">
    <property type="entry name" value="PROPHAGE INTEGRASE INTS-RELATED"/>
    <property type="match status" value="1"/>
</dbReference>
<dbReference type="InterPro" id="IPR011010">
    <property type="entry name" value="DNA_brk_join_enz"/>
</dbReference>
<sequence length="422" mass="47970">MESSMARADSKPKPPPRGFTPKFLDSIKPASRRYELPDKACPGLRIRVTPAGTKTFAWYYKVGTTTKMLTLGVYPETSLKAARDALEKAKERHKEGEPAAPEADNPKTVSELAENFYSGRILPQRKRPEKVREILDRDILPVIGKRKLSVITTPVIASAVEKVVNRGATAHAGKVLAILKQMFRYAEGWGFMDRNPAYSLDRKDLGVREGIKDRYLTIDEIRAVWHAIEKAPRLSVEIRSGFKILLLTGVRTNELLKAKWEHVNLKDDIWFIPEENSKTTAWTVPLSPDVKDLFLELKEIAGKSPWVLPGRTKGPISDKATGRAMRRLFELKTQDQQGETVPLLPIPRCTPHDFRRTLRTHLDDLGIEPHIAEKCLNHSLGRIDKTYNKNTLLDKRRQALEKWAVFVDSIVHERDNVIRIVK</sequence>
<reference evidence="7" key="1">
    <citation type="journal article" date="2021" name="Proc. Natl. Acad. Sci. U.S.A.">
        <title>Global biogeography of chemosynthetic symbionts reveals both localized and globally distributed symbiont groups. .</title>
        <authorList>
            <person name="Osvatic J.T."/>
            <person name="Wilkins L.G.E."/>
            <person name="Leibrecht L."/>
            <person name="Leray M."/>
            <person name="Zauner S."/>
            <person name="Polzin J."/>
            <person name="Camacho Y."/>
            <person name="Gros O."/>
            <person name="van Gils J.A."/>
            <person name="Eisen J.A."/>
            <person name="Petersen J.M."/>
            <person name="Yuen B."/>
        </authorList>
    </citation>
    <scope>NUCLEOTIDE SEQUENCE</scope>
    <source>
        <strain evidence="7">MAGclacostrist055</strain>
    </source>
</reference>
<dbReference type="PROSITE" id="PS51898">
    <property type="entry name" value="TYR_RECOMBINASE"/>
    <property type="match status" value="1"/>
</dbReference>
<gene>
    <name evidence="7" type="ORF">JAY77_04785</name>
</gene>
<dbReference type="Gene3D" id="3.30.160.390">
    <property type="entry name" value="Integrase, DNA-binding domain"/>
    <property type="match status" value="1"/>
</dbReference>
<keyword evidence="3" id="KW-0238">DNA-binding</keyword>
<proteinExistence type="inferred from homology"/>
<name>A0A9E4NHM1_9GAMM</name>
<dbReference type="Pfam" id="PF13356">
    <property type="entry name" value="Arm-DNA-bind_3"/>
    <property type="match status" value="1"/>
</dbReference>
<dbReference type="InterPro" id="IPR013762">
    <property type="entry name" value="Integrase-like_cat_sf"/>
</dbReference>
<dbReference type="InterPro" id="IPR010998">
    <property type="entry name" value="Integrase_recombinase_N"/>
</dbReference>